<organism evidence="1">
    <name type="scientific">Amphimedon queenslandica</name>
    <name type="common">Sponge</name>
    <dbReference type="NCBI Taxonomy" id="400682"/>
    <lineage>
        <taxon>Eukaryota</taxon>
        <taxon>Metazoa</taxon>
        <taxon>Porifera</taxon>
        <taxon>Demospongiae</taxon>
        <taxon>Heteroscleromorpha</taxon>
        <taxon>Haplosclerida</taxon>
        <taxon>Niphatidae</taxon>
        <taxon>Amphimedon</taxon>
    </lineage>
</organism>
<sequence length="61" mass="6819">LLLVESWQRRHPVMHQKLINSNQEGKVLTVSGGPSCAKRKTRELLNGPRTIGTGQKKGERV</sequence>
<name>A0A1X7SNI1_AMPQE</name>
<protein>
    <submittedName>
        <fullName evidence="1">Uncharacterized protein</fullName>
    </submittedName>
</protein>
<proteinExistence type="predicted"/>
<reference evidence="1" key="1">
    <citation type="submission" date="2017-05" db="UniProtKB">
        <authorList>
            <consortium name="EnsemblMetazoa"/>
        </authorList>
    </citation>
    <scope>IDENTIFICATION</scope>
</reference>
<dbReference type="EnsemblMetazoa" id="Aqu2.1.03633_001">
    <property type="protein sequence ID" value="Aqu2.1.03633_001"/>
    <property type="gene ID" value="Aqu2.1.03633"/>
</dbReference>
<accession>A0A1X7SNI1</accession>
<dbReference type="AlphaFoldDB" id="A0A1X7SNI1"/>
<dbReference type="InParanoid" id="A0A1X7SNI1"/>
<evidence type="ECO:0000313" key="1">
    <source>
        <dbReference type="EnsemblMetazoa" id="Aqu2.1.03633_001"/>
    </source>
</evidence>